<reference evidence="3" key="1">
    <citation type="submission" date="2019-08" db="EMBL/GenBank/DDBJ databases">
        <title>The genome of the North American firefly Photinus pyralis.</title>
        <authorList>
            <consortium name="Photinus pyralis genome working group"/>
            <person name="Fallon T.R."/>
            <person name="Sander Lower S.E."/>
            <person name="Weng J.-K."/>
        </authorList>
    </citation>
    <scope>NUCLEOTIDE SEQUENCE</scope>
    <source>
        <strain evidence="3">TRF0915ILg1</strain>
        <tissue evidence="3">Whole body</tissue>
    </source>
</reference>
<proteinExistence type="predicted"/>
<feature type="compositionally biased region" description="Basic and acidic residues" evidence="1">
    <location>
        <begin position="379"/>
        <end position="399"/>
    </location>
</feature>
<feature type="compositionally biased region" description="Basic and acidic residues" evidence="1">
    <location>
        <begin position="199"/>
        <end position="220"/>
    </location>
</feature>
<dbReference type="AlphaFoldDB" id="A0A8K0CJB7"/>
<feature type="region of interest" description="Disordered" evidence="1">
    <location>
        <begin position="194"/>
        <end position="340"/>
    </location>
</feature>
<accession>A0A8K0CJB7</accession>
<dbReference type="Proteomes" id="UP000801492">
    <property type="component" value="Unassembled WGS sequence"/>
</dbReference>
<evidence type="ECO:0000256" key="2">
    <source>
        <dbReference type="SAM" id="SignalP"/>
    </source>
</evidence>
<dbReference type="OrthoDB" id="10593333at2759"/>
<feature type="compositionally biased region" description="Polar residues" evidence="1">
    <location>
        <begin position="317"/>
        <end position="332"/>
    </location>
</feature>
<protein>
    <submittedName>
        <fullName evidence="3">Uncharacterized protein</fullName>
    </submittedName>
</protein>
<feature type="region of interest" description="Disordered" evidence="1">
    <location>
        <begin position="352"/>
        <end position="399"/>
    </location>
</feature>
<feature type="compositionally biased region" description="Polar residues" evidence="1">
    <location>
        <begin position="354"/>
        <end position="366"/>
    </location>
</feature>
<keyword evidence="4" id="KW-1185">Reference proteome</keyword>
<organism evidence="3 4">
    <name type="scientific">Ignelater luminosus</name>
    <name type="common">Cucubano</name>
    <name type="synonym">Pyrophorus luminosus</name>
    <dbReference type="NCBI Taxonomy" id="2038154"/>
    <lineage>
        <taxon>Eukaryota</taxon>
        <taxon>Metazoa</taxon>
        <taxon>Ecdysozoa</taxon>
        <taxon>Arthropoda</taxon>
        <taxon>Hexapoda</taxon>
        <taxon>Insecta</taxon>
        <taxon>Pterygota</taxon>
        <taxon>Neoptera</taxon>
        <taxon>Endopterygota</taxon>
        <taxon>Coleoptera</taxon>
        <taxon>Polyphaga</taxon>
        <taxon>Elateriformia</taxon>
        <taxon>Elateroidea</taxon>
        <taxon>Elateridae</taxon>
        <taxon>Agrypninae</taxon>
        <taxon>Pyrophorini</taxon>
        <taxon>Ignelater</taxon>
    </lineage>
</organism>
<name>A0A8K0CJB7_IGNLU</name>
<sequence length="399" mass="45029">MFFPTAILLLSQGLLGFSYVVVEQNGYYTSWRSNPMQSPMMNQWSWPGFMNSQPYLPFNFNPFSWWQSQQAQVQEELEREIIRDRQTVIFDILRCMVNERKEDCKIMLKSAMKLFPEMEMLEKPTHPEIQPSGMVLEMPKEKCAEDKPDMKSEIKPLEIINLGVDSSATQEKLSKIPPMIMMDKRPLEDRLSMTNEKSPQMEHKDENKTPERIIENEKPTEITPSTESVVSETISSKDESVTESVAPETTPSKDESVTESVAPETTPSKDESVTESVAPETTSSKDELVTESVAPEAMPSKDELVTESVVPEAMPSTDGSVESNKKPSQGNEKTAEEKQIKNEVIKVMPEKPLENQSIIENQQTATVLPDKPMNSETAISDKNHVEDKSSVKETELANS</sequence>
<comment type="caution">
    <text evidence="3">The sequence shown here is derived from an EMBL/GenBank/DDBJ whole genome shotgun (WGS) entry which is preliminary data.</text>
</comment>
<gene>
    <name evidence="3" type="ORF">ILUMI_21166</name>
</gene>
<evidence type="ECO:0000256" key="1">
    <source>
        <dbReference type="SAM" id="MobiDB-lite"/>
    </source>
</evidence>
<evidence type="ECO:0000313" key="4">
    <source>
        <dbReference type="Proteomes" id="UP000801492"/>
    </source>
</evidence>
<dbReference type="EMBL" id="VTPC01090043">
    <property type="protein sequence ID" value="KAF2884992.1"/>
    <property type="molecule type" value="Genomic_DNA"/>
</dbReference>
<feature type="chain" id="PRO_5035424401" evidence="2">
    <location>
        <begin position="17"/>
        <end position="399"/>
    </location>
</feature>
<feature type="signal peptide" evidence="2">
    <location>
        <begin position="1"/>
        <end position="16"/>
    </location>
</feature>
<evidence type="ECO:0000313" key="3">
    <source>
        <dbReference type="EMBL" id="KAF2884992.1"/>
    </source>
</evidence>
<feature type="compositionally biased region" description="Low complexity" evidence="1">
    <location>
        <begin position="221"/>
        <end position="234"/>
    </location>
</feature>
<keyword evidence="2" id="KW-0732">Signal</keyword>